<sequence>MIAEISDRESDEESDSSDTLVRIKNDHRYVVGTVSPHRYLGQAVGNGLCRYYLPGSSIPSAAVQNPASQFTDLLV</sequence>
<reference evidence="2 3" key="1">
    <citation type="submission" date="2019-05" db="EMBL/GenBank/DDBJ databases">
        <title>Mikania micrantha, genome provides insights into the molecular mechanism of rapid growth.</title>
        <authorList>
            <person name="Liu B."/>
        </authorList>
    </citation>
    <scope>NUCLEOTIDE SEQUENCE [LARGE SCALE GENOMIC DNA]</scope>
    <source>
        <strain evidence="2">NLD-2019</strain>
        <tissue evidence="2">Leaf</tissue>
    </source>
</reference>
<evidence type="ECO:0000256" key="1">
    <source>
        <dbReference type="SAM" id="MobiDB-lite"/>
    </source>
</evidence>
<keyword evidence="3" id="KW-1185">Reference proteome</keyword>
<dbReference type="Proteomes" id="UP000326396">
    <property type="component" value="Linkage Group LG12"/>
</dbReference>
<evidence type="ECO:0000313" key="3">
    <source>
        <dbReference type="Proteomes" id="UP000326396"/>
    </source>
</evidence>
<accession>A0A5N6PJB6</accession>
<evidence type="ECO:0000313" key="2">
    <source>
        <dbReference type="EMBL" id="KAD6454804.1"/>
    </source>
</evidence>
<feature type="region of interest" description="Disordered" evidence="1">
    <location>
        <begin position="1"/>
        <end position="20"/>
    </location>
</feature>
<protein>
    <submittedName>
        <fullName evidence="2">Uncharacterized protein</fullName>
    </submittedName>
</protein>
<gene>
    <name evidence="2" type="ORF">E3N88_09510</name>
</gene>
<comment type="caution">
    <text evidence="2">The sequence shown here is derived from an EMBL/GenBank/DDBJ whole genome shotgun (WGS) entry which is preliminary data.</text>
</comment>
<organism evidence="2 3">
    <name type="scientific">Mikania micrantha</name>
    <name type="common">bitter vine</name>
    <dbReference type="NCBI Taxonomy" id="192012"/>
    <lineage>
        <taxon>Eukaryota</taxon>
        <taxon>Viridiplantae</taxon>
        <taxon>Streptophyta</taxon>
        <taxon>Embryophyta</taxon>
        <taxon>Tracheophyta</taxon>
        <taxon>Spermatophyta</taxon>
        <taxon>Magnoliopsida</taxon>
        <taxon>eudicotyledons</taxon>
        <taxon>Gunneridae</taxon>
        <taxon>Pentapetalae</taxon>
        <taxon>asterids</taxon>
        <taxon>campanulids</taxon>
        <taxon>Asterales</taxon>
        <taxon>Asteraceae</taxon>
        <taxon>Asteroideae</taxon>
        <taxon>Heliantheae alliance</taxon>
        <taxon>Eupatorieae</taxon>
        <taxon>Mikania</taxon>
    </lineage>
</organism>
<name>A0A5N6PJB6_9ASTR</name>
<proteinExistence type="predicted"/>
<dbReference type="EMBL" id="SZYD01000004">
    <property type="protein sequence ID" value="KAD6454804.1"/>
    <property type="molecule type" value="Genomic_DNA"/>
</dbReference>
<dbReference type="AlphaFoldDB" id="A0A5N6PJB6"/>